<dbReference type="AlphaFoldDB" id="A0AAD5U9U7"/>
<feature type="compositionally biased region" description="Basic and acidic residues" evidence="5">
    <location>
        <begin position="96"/>
        <end position="111"/>
    </location>
</feature>
<dbReference type="InterPro" id="IPR032374">
    <property type="entry name" value="SGTA_dimer"/>
</dbReference>
<dbReference type="FunFam" id="1.20.5.420:FF:000005">
    <property type="entry name" value="Hsc70 cochaperone (SGT), putative"/>
    <property type="match status" value="1"/>
</dbReference>
<keyword evidence="3 4" id="KW-0802">TPR repeat</keyword>
<feature type="region of interest" description="Disordered" evidence="5">
    <location>
        <begin position="215"/>
        <end position="235"/>
    </location>
</feature>
<evidence type="ECO:0000256" key="5">
    <source>
        <dbReference type="SAM" id="MobiDB-lite"/>
    </source>
</evidence>
<keyword evidence="2" id="KW-0677">Repeat</keyword>
<dbReference type="InterPro" id="IPR011990">
    <property type="entry name" value="TPR-like_helical_dom_sf"/>
</dbReference>
<dbReference type="FunFam" id="1.25.40.10:FF:000207">
    <property type="entry name" value="Small glutamine-rich tetratricopeptide repeat-containing protein"/>
    <property type="match status" value="1"/>
</dbReference>
<dbReference type="PANTHER" id="PTHR45831">
    <property type="entry name" value="LD24721P"/>
    <property type="match status" value="1"/>
</dbReference>
<comment type="caution">
    <text evidence="7">The sequence shown here is derived from an EMBL/GenBank/DDBJ whole genome shotgun (WGS) entry which is preliminary data.</text>
</comment>
<evidence type="ECO:0000256" key="1">
    <source>
        <dbReference type="ARBA" id="ARBA00008175"/>
    </source>
</evidence>
<feature type="repeat" description="TPR" evidence="4">
    <location>
        <begin position="103"/>
        <end position="136"/>
    </location>
</feature>
<dbReference type="PROSITE" id="PS50005">
    <property type="entry name" value="TPR"/>
    <property type="match status" value="2"/>
</dbReference>
<reference evidence="7" key="1">
    <citation type="submission" date="2020-05" db="EMBL/GenBank/DDBJ databases">
        <title>Phylogenomic resolution of chytrid fungi.</title>
        <authorList>
            <person name="Stajich J.E."/>
            <person name="Amses K."/>
            <person name="Simmons R."/>
            <person name="Seto K."/>
            <person name="Myers J."/>
            <person name="Bonds A."/>
            <person name="Quandt C.A."/>
            <person name="Barry K."/>
            <person name="Liu P."/>
            <person name="Grigoriev I."/>
            <person name="Longcore J.E."/>
            <person name="James T.Y."/>
        </authorList>
    </citation>
    <scope>NUCLEOTIDE SEQUENCE</scope>
    <source>
        <strain evidence="7">JEL0476</strain>
    </source>
</reference>
<dbReference type="GO" id="GO:0060090">
    <property type="term" value="F:molecular adaptor activity"/>
    <property type="evidence" value="ECO:0007669"/>
    <property type="project" value="TreeGrafter"/>
</dbReference>
<feature type="compositionally biased region" description="Polar residues" evidence="5">
    <location>
        <begin position="82"/>
        <end position="93"/>
    </location>
</feature>
<dbReference type="InterPro" id="IPR047150">
    <property type="entry name" value="SGT"/>
</dbReference>
<feature type="region of interest" description="Disordered" evidence="5">
    <location>
        <begin position="82"/>
        <end position="111"/>
    </location>
</feature>
<feature type="repeat" description="TPR" evidence="4">
    <location>
        <begin position="171"/>
        <end position="204"/>
    </location>
</feature>
<dbReference type="GO" id="GO:0072380">
    <property type="term" value="C:TRC complex"/>
    <property type="evidence" value="ECO:0007669"/>
    <property type="project" value="TreeGrafter"/>
</dbReference>
<feature type="domain" description="SGTA homodimerisation" evidence="6">
    <location>
        <begin position="10"/>
        <end position="72"/>
    </location>
</feature>
<dbReference type="PROSITE" id="PS50293">
    <property type="entry name" value="TPR_REGION"/>
    <property type="match status" value="1"/>
</dbReference>
<gene>
    <name evidence="7" type="ORF">HK099_004422</name>
</gene>
<evidence type="ECO:0000313" key="8">
    <source>
        <dbReference type="Proteomes" id="UP001211065"/>
    </source>
</evidence>
<dbReference type="GO" id="GO:0016020">
    <property type="term" value="C:membrane"/>
    <property type="evidence" value="ECO:0007669"/>
    <property type="project" value="TreeGrafter"/>
</dbReference>
<name>A0AAD5U9U7_9FUNG</name>
<keyword evidence="8" id="KW-1185">Reference proteome</keyword>
<dbReference type="Gene3D" id="1.20.5.420">
    <property type="entry name" value="Immunoglobulin FC, subunit C"/>
    <property type="match status" value="1"/>
</dbReference>
<sequence>MSNNSALETRKKLAYSICDFLNQSIKNNTIEDDHKEGIEVAVQCIAEAFSFDLEKDQGNYSIKPATLLGVFEVFQKTQKNLENSNTNSNQQSAESDLEKKKKSELLKSKGNKKMAEKNYKEAIDFYTQAIEVDNQNAVFYANRAAAHSQNGDHANAVVDSKLAIEVDPDYSKAYSRMGHAQFCMGDYKEAVQSYESGLALDPENQTMKQSLASAKAKLNEKSSTTKGEQKSTNPLEALGLGLPGGAGAGGMPGGMDFASMMSNPALMNMAQQMMSNPNMAGLLNNPAVSSMAQNLMSNPGAL</sequence>
<dbReference type="SMART" id="SM00028">
    <property type="entry name" value="TPR"/>
    <property type="match status" value="3"/>
</dbReference>
<proteinExistence type="inferred from homology"/>
<dbReference type="Pfam" id="PF16546">
    <property type="entry name" value="SGTA_dimer"/>
    <property type="match status" value="1"/>
</dbReference>
<dbReference type="EMBL" id="JADGJW010000031">
    <property type="protein sequence ID" value="KAJ3226678.1"/>
    <property type="molecule type" value="Genomic_DNA"/>
</dbReference>
<accession>A0AAD5U9U7</accession>
<dbReference type="InterPro" id="IPR019734">
    <property type="entry name" value="TPR_rpt"/>
</dbReference>
<dbReference type="SUPFAM" id="SSF48452">
    <property type="entry name" value="TPR-like"/>
    <property type="match status" value="1"/>
</dbReference>
<dbReference type="GO" id="GO:0006620">
    <property type="term" value="P:post-translational protein targeting to endoplasmic reticulum membrane"/>
    <property type="evidence" value="ECO:0007669"/>
    <property type="project" value="TreeGrafter"/>
</dbReference>
<dbReference type="Proteomes" id="UP001211065">
    <property type="component" value="Unassembled WGS sequence"/>
</dbReference>
<evidence type="ECO:0000313" key="7">
    <source>
        <dbReference type="EMBL" id="KAJ3226678.1"/>
    </source>
</evidence>
<evidence type="ECO:0000259" key="6">
    <source>
        <dbReference type="Pfam" id="PF16546"/>
    </source>
</evidence>
<evidence type="ECO:0000256" key="2">
    <source>
        <dbReference type="ARBA" id="ARBA00022737"/>
    </source>
</evidence>
<dbReference type="Gene3D" id="1.10.260.100">
    <property type="match status" value="1"/>
</dbReference>
<protein>
    <recommendedName>
        <fullName evidence="6">SGTA homodimerisation domain-containing protein</fullName>
    </recommendedName>
</protein>
<feature type="compositionally biased region" description="Polar residues" evidence="5">
    <location>
        <begin position="221"/>
        <end position="234"/>
    </location>
</feature>
<dbReference type="Gene3D" id="1.25.40.10">
    <property type="entry name" value="Tetratricopeptide repeat domain"/>
    <property type="match status" value="1"/>
</dbReference>
<dbReference type="Pfam" id="PF00515">
    <property type="entry name" value="TPR_1"/>
    <property type="match status" value="1"/>
</dbReference>
<organism evidence="7 8">
    <name type="scientific">Clydaea vesicula</name>
    <dbReference type="NCBI Taxonomy" id="447962"/>
    <lineage>
        <taxon>Eukaryota</taxon>
        <taxon>Fungi</taxon>
        <taxon>Fungi incertae sedis</taxon>
        <taxon>Chytridiomycota</taxon>
        <taxon>Chytridiomycota incertae sedis</taxon>
        <taxon>Chytridiomycetes</taxon>
        <taxon>Lobulomycetales</taxon>
        <taxon>Lobulomycetaceae</taxon>
        <taxon>Clydaea</taxon>
    </lineage>
</organism>
<evidence type="ECO:0000256" key="4">
    <source>
        <dbReference type="PROSITE-ProRule" id="PRU00339"/>
    </source>
</evidence>
<dbReference type="Pfam" id="PF13414">
    <property type="entry name" value="TPR_11"/>
    <property type="match status" value="1"/>
</dbReference>
<dbReference type="PANTHER" id="PTHR45831:SF2">
    <property type="entry name" value="LD24721P"/>
    <property type="match status" value="1"/>
</dbReference>
<evidence type="ECO:0000256" key="3">
    <source>
        <dbReference type="ARBA" id="ARBA00022803"/>
    </source>
</evidence>
<comment type="similarity">
    <text evidence="1">Belongs to the SGT family.</text>
</comment>